<dbReference type="SUPFAM" id="SSF63829">
    <property type="entry name" value="Calcium-dependent phosphotriesterase"/>
    <property type="match status" value="1"/>
</dbReference>
<dbReference type="PANTHER" id="PTHR46928:SF1">
    <property type="entry name" value="MESENCHYME-SPECIFIC CELL SURFACE GLYCOPROTEIN"/>
    <property type="match status" value="1"/>
</dbReference>
<dbReference type="InterPro" id="IPR027372">
    <property type="entry name" value="Phytase-like_dom"/>
</dbReference>
<feature type="signal peptide" evidence="1">
    <location>
        <begin position="1"/>
        <end position="22"/>
    </location>
</feature>
<dbReference type="Pfam" id="PF13449">
    <property type="entry name" value="Phytase-like"/>
    <property type="match status" value="1"/>
</dbReference>
<keyword evidence="4" id="KW-1185">Reference proteome</keyword>
<feature type="domain" description="Phytase-like" evidence="2">
    <location>
        <begin position="443"/>
        <end position="703"/>
    </location>
</feature>
<reference evidence="3 4" key="1">
    <citation type="submission" date="2021-01" db="EMBL/GenBank/DDBJ databases">
        <title>Biogeographic distribution of Paracoccus.</title>
        <authorList>
            <person name="Hollensteiner J."/>
            <person name="Leineberger J."/>
            <person name="Brinkhoff T."/>
            <person name="Daniel R."/>
        </authorList>
    </citation>
    <scope>NUCLEOTIDE SEQUENCE [LARGE SCALE GENOMIC DNA]</scope>
    <source>
        <strain evidence="3 4">DSM 18447</strain>
    </source>
</reference>
<dbReference type="SUPFAM" id="SSF50969">
    <property type="entry name" value="YVTN repeat-like/Quinoprotein amine dehydrogenase"/>
    <property type="match status" value="1"/>
</dbReference>
<dbReference type="InterPro" id="IPR011044">
    <property type="entry name" value="Quino_amine_DH_bsu"/>
</dbReference>
<dbReference type="InterPro" id="IPR015943">
    <property type="entry name" value="WD40/YVTN_repeat-like_dom_sf"/>
</dbReference>
<sequence>MVMRLMSTSFIALALAAPAAIAEPVFNRISSFPTTANFAEGEDRAQETSAEIMAVTEDGNTLIYSDSPLEALGLIDISDPAAPVPLGHVAMDGEPTTTVIVGDTAFVGVNTSDSFTEPSGALRSVDIASQEVTASCDIGGQPDAVAVNGDGSQVAIAIENERDEDVNDGAIPQMPAGFVVTIPVADGAADCAGLKRIDLTGLAEIAGSDPEPEFVSYNEAGELAVTLQENNHIAIIGSDGEVISHFSAGSVDLDGIDTEDDGRIDPTASLAKVPREPDAVAWLDNDHLVTANEGDWNGGSRGFTIWAKDGSVVYDSGNLLDHELMKLGHYPDGRSDNKGGEPEAVITAQYDGVPMIFVASERGSIVFVFDASDPAAPRLVQALPSGIGPEGLVAIPQRNLFATANETDLGEDGAARAHVMLYERKDAPAAYPTITSAGADELIPWGALSGLAVDPSDPSRLYAVSDSVYSAAPAIFAIDASETPARITSRLVVSRDGAPAEKLDLEGIEPDWQGGFWLASEGNSEKDIPHAVLHVDAEGAITEEFGLPEALTEHQKRFGFEGIALVEGKLWLAVQREWGDDPEGQVKLLQLDPASGEWSAVRYPIETGEGWVGLSDLAVYQDGLYLIERDNLIGEMAALKQITRVDLADLQAAPLDGDLPLLDKEVVRDLIPDLKAHGGYVVDKVEGLAITPEGTAYVVTDNDGVDDSSGETHFWSFQLD</sequence>
<protein>
    <submittedName>
        <fullName evidence="3">Esterase-like activity of phytase family protein</fullName>
    </submittedName>
</protein>
<keyword evidence="1" id="KW-0732">Signal</keyword>
<dbReference type="InterPro" id="IPR052956">
    <property type="entry name" value="Mesenchyme-surface_protein"/>
</dbReference>
<dbReference type="Proteomes" id="UP001215549">
    <property type="component" value="Chromosome"/>
</dbReference>
<evidence type="ECO:0000313" key="3">
    <source>
        <dbReference type="EMBL" id="WCR05332.1"/>
    </source>
</evidence>
<evidence type="ECO:0000313" key="4">
    <source>
        <dbReference type="Proteomes" id="UP001215549"/>
    </source>
</evidence>
<evidence type="ECO:0000256" key="1">
    <source>
        <dbReference type="SAM" id="SignalP"/>
    </source>
</evidence>
<organism evidence="3 4">
    <name type="scientific">Paracoccus saliphilus</name>
    <dbReference type="NCBI Taxonomy" id="405559"/>
    <lineage>
        <taxon>Bacteria</taxon>
        <taxon>Pseudomonadati</taxon>
        <taxon>Pseudomonadota</taxon>
        <taxon>Alphaproteobacteria</taxon>
        <taxon>Rhodobacterales</taxon>
        <taxon>Paracoccaceae</taxon>
        <taxon>Paracoccus</taxon>
    </lineage>
</organism>
<gene>
    <name evidence="3" type="ORF">JHX88_15220</name>
</gene>
<proteinExistence type="predicted"/>
<dbReference type="EMBL" id="CP067140">
    <property type="protein sequence ID" value="WCR05332.1"/>
    <property type="molecule type" value="Genomic_DNA"/>
</dbReference>
<dbReference type="Gene3D" id="2.130.10.10">
    <property type="entry name" value="YVTN repeat-like/Quinoprotein amine dehydrogenase"/>
    <property type="match status" value="1"/>
</dbReference>
<feature type="chain" id="PRO_5046447967" evidence="1">
    <location>
        <begin position="23"/>
        <end position="720"/>
    </location>
</feature>
<name>A0ABY7SGY2_9RHOB</name>
<dbReference type="PANTHER" id="PTHR46928">
    <property type="entry name" value="MESENCHYME-SPECIFIC CELL SURFACE GLYCOPROTEIN"/>
    <property type="match status" value="1"/>
</dbReference>
<evidence type="ECO:0000259" key="2">
    <source>
        <dbReference type="Pfam" id="PF13449"/>
    </source>
</evidence>
<accession>A0ABY7SGY2</accession>